<evidence type="ECO:0000313" key="1">
    <source>
        <dbReference type="EnsemblMetazoa" id="AATE003581-PA.1"/>
    </source>
</evidence>
<dbReference type="PANTHER" id="PTHR21391:SF0">
    <property type="entry name" value="AT04489P-RELATED"/>
    <property type="match status" value="1"/>
</dbReference>
<protein>
    <submittedName>
        <fullName evidence="1">Uncharacterized protein</fullName>
    </submittedName>
</protein>
<accession>A0A182IQJ5</accession>
<reference evidence="1" key="1">
    <citation type="submission" date="2022-08" db="UniProtKB">
        <authorList>
            <consortium name="EnsemblMetazoa"/>
        </authorList>
    </citation>
    <scope>IDENTIFICATION</scope>
    <source>
        <strain evidence="1">EBRO</strain>
    </source>
</reference>
<dbReference type="PANTHER" id="PTHR21391">
    <property type="entry name" value="AT04489P-RELATED"/>
    <property type="match status" value="1"/>
</dbReference>
<proteinExistence type="predicted"/>
<name>A0A182IQJ5_ANOAO</name>
<dbReference type="EnsemblMetazoa" id="AATE003581-RA">
    <property type="protein sequence ID" value="AATE003581-PA.1"/>
    <property type="gene ID" value="AATE003581"/>
</dbReference>
<dbReference type="STRING" id="41427.A0A182IQJ5"/>
<dbReference type="AlphaFoldDB" id="A0A182IQJ5"/>
<dbReference type="VEuPathDB" id="VectorBase:AATE003581"/>
<organism evidence="1">
    <name type="scientific">Anopheles atroparvus</name>
    <name type="common">European mosquito</name>
    <dbReference type="NCBI Taxonomy" id="41427"/>
    <lineage>
        <taxon>Eukaryota</taxon>
        <taxon>Metazoa</taxon>
        <taxon>Ecdysozoa</taxon>
        <taxon>Arthropoda</taxon>
        <taxon>Hexapoda</taxon>
        <taxon>Insecta</taxon>
        <taxon>Pterygota</taxon>
        <taxon>Neoptera</taxon>
        <taxon>Endopterygota</taxon>
        <taxon>Diptera</taxon>
        <taxon>Nematocera</taxon>
        <taxon>Culicoidea</taxon>
        <taxon>Culicidae</taxon>
        <taxon>Anophelinae</taxon>
        <taxon>Anopheles</taxon>
    </lineage>
</organism>
<sequence>MSAPELSWQVIRDIGVHKFRLGEVCGAIDSFNQASPGAGEEEPLQAWKTKALLANSDPQRALEVAQKTLKYPGTLLHCRALYGVGELEQHLLASCNGKRRQQPDAGPRQRAFTAEVDLGLTTFEYTLGERAGASLLEYRHRFRQIAAEQQKLRQKADGRPRWKVLAEAGECDTESVLEMGRKETPLLEQVRRKKNLQILGQVHLGSGWEDWMFIEQLRSGGRFGSVVNLPQTKDSSSAMSALVEECYAKVSTRVKQAQTCFPMYSQRHGRFGPRSNQRRERFEIDQLLKYRYRAFRAVYNQLDHLTELRLQGRLGELLRFAGEILHDFYKTTTVRVLPEKGKLVREICNLVGLAVLDRLRIPPTLMDEPVEKRLLLLFAIPPAKESEVVVPVFGDIATYRDPTEPDHGYLRYKSKIAELERRYRHVQYPIERCFRDYQMAREHLVNGWLDDVKVMGQRMIDEAIGCGSHLWQLIGQLTIARAFCAQHNLEQLAVWLRTAGKLIASRLPDERLAFFIEVSQKLNRDLLMKKQVASGGRTLSVELDHTVSA</sequence>